<evidence type="ECO:0000313" key="1">
    <source>
        <dbReference type="EMBL" id="KFE69037.1"/>
    </source>
</evidence>
<dbReference type="EMBL" id="JMCB01000005">
    <property type="protein sequence ID" value="KFE69037.1"/>
    <property type="molecule type" value="Genomic_DNA"/>
</dbReference>
<sequence length="60" mass="6523">MGTVHFAPLLASLVRTCGDRTFDAACPQGQQHPSEQCEYVEAYGTHAGCHPFLPPRAVRP</sequence>
<comment type="caution">
    <text evidence="1">The sequence shown here is derived from an EMBL/GenBank/DDBJ whole genome shotgun (WGS) entry which is preliminary data.</text>
</comment>
<proteinExistence type="predicted"/>
<gene>
    <name evidence="1" type="ORF">DB31_6939</name>
</gene>
<reference evidence="1 2" key="1">
    <citation type="submission" date="2014-04" db="EMBL/GenBank/DDBJ databases">
        <title>Genome assembly of Hyalangium minutum DSM 14724.</title>
        <authorList>
            <person name="Sharma G."/>
            <person name="Subramanian S."/>
        </authorList>
    </citation>
    <scope>NUCLEOTIDE SEQUENCE [LARGE SCALE GENOMIC DNA]</scope>
    <source>
        <strain evidence="1 2">DSM 14724</strain>
    </source>
</reference>
<name>A0A085WMX4_9BACT</name>
<dbReference type="Proteomes" id="UP000028725">
    <property type="component" value="Unassembled WGS sequence"/>
</dbReference>
<organism evidence="1 2">
    <name type="scientific">Hyalangium minutum</name>
    <dbReference type="NCBI Taxonomy" id="394096"/>
    <lineage>
        <taxon>Bacteria</taxon>
        <taxon>Pseudomonadati</taxon>
        <taxon>Myxococcota</taxon>
        <taxon>Myxococcia</taxon>
        <taxon>Myxococcales</taxon>
        <taxon>Cystobacterineae</taxon>
        <taxon>Archangiaceae</taxon>
        <taxon>Hyalangium</taxon>
    </lineage>
</organism>
<dbReference type="AlphaFoldDB" id="A0A085WMX4"/>
<protein>
    <submittedName>
        <fullName evidence="1">Uncharacterized protein</fullName>
    </submittedName>
</protein>
<keyword evidence="2" id="KW-1185">Reference proteome</keyword>
<evidence type="ECO:0000313" key="2">
    <source>
        <dbReference type="Proteomes" id="UP000028725"/>
    </source>
</evidence>
<accession>A0A085WMX4</accession>